<proteinExistence type="predicted"/>
<dbReference type="Gene3D" id="3.40.1740.10">
    <property type="entry name" value="VC0467-like"/>
    <property type="match status" value="1"/>
</dbReference>
<sequence>MERQNVKPNGITMVGVLAACSKKSDFEFGRWVHSYIERNRIGGSLTLINAMLDMYTKCGSVEDAKRLFDKMSQKDIVSWTTMLIGYAKIGEYDAAQGIFDAMPNQDTAAWNALIIAYEQCAGSNGFRWMDPCVHKEAWNESLDEAGKLVKQGVLKPEDFIFFVGYVGWQLDQLREEMGSDYGYVAAYSPYVIDGVLTESSSGVWDEVFVVKREIIILN</sequence>
<evidence type="ECO:0000256" key="2">
    <source>
        <dbReference type="PROSITE-ProRule" id="PRU00708"/>
    </source>
</evidence>
<protein>
    <recommendedName>
        <fullName evidence="4">Pentatricopeptide repeat-containing protein</fullName>
    </recommendedName>
</protein>
<dbReference type="PROSITE" id="PS51257">
    <property type="entry name" value="PROKAR_LIPOPROTEIN"/>
    <property type="match status" value="1"/>
</dbReference>
<dbReference type="SUPFAM" id="SSF143456">
    <property type="entry name" value="VC0467-like"/>
    <property type="match status" value="1"/>
</dbReference>
<dbReference type="Pfam" id="PF02622">
    <property type="entry name" value="DUF179"/>
    <property type="match status" value="1"/>
</dbReference>
<dbReference type="Pfam" id="PF01535">
    <property type="entry name" value="PPR"/>
    <property type="match status" value="2"/>
</dbReference>
<dbReference type="Gene3D" id="1.25.40.10">
    <property type="entry name" value="Tetratricopeptide repeat domain"/>
    <property type="match status" value="1"/>
</dbReference>
<evidence type="ECO:0000256" key="1">
    <source>
        <dbReference type="ARBA" id="ARBA00022737"/>
    </source>
</evidence>
<dbReference type="InterPro" id="IPR002885">
    <property type="entry name" value="PPR_rpt"/>
</dbReference>
<dbReference type="ExpressionAtlas" id="A5AUI4">
    <property type="expression patterns" value="baseline and differential"/>
</dbReference>
<gene>
    <name evidence="3" type="ORF">VITISV_032001</name>
</gene>
<dbReference type="GO" id="GO:0009451">
    <property type="term" value="P:RNA modification"/>
    <property type="evidence" value="ECO:0007669"/>
    <property type="project" value="InterPro"/>
</dbReference>
<dbReference type="AlphaFoldDB" id="A5AUI4"/>
<dbReference type="NCBIfam" id="TIGR00756">
    <property type="entry name" value="PPR"/>
    <property type="match status" value="1"/>
</dbReference>
<dbReference type="PANTHER" id="PTHR47926:SF347">
    <property type="entry name" value="PENTATRICOPEPTIDE REPEAT-CONTAINING PROTEIN"/>
    <property type="match status" value="1"/>
</dbReference>
<dbReference type="InterPro" id="IPR011990">
    <property type="entry name" value="TPR-like_helical_dom_sf"/>
</dbReference>
<dbReference type="PANTHER" id="PTHR47926">
    <property type="entry name" value="PENTATRICOPEPTIDE REPEAT-CONTAINING PROTEIN"/>
    <property type="match status" value="1"/>
</dbReference>
<dbReference type="EMBL" id="AM436094">
    <property type="protein sequence ID" value="CAN76058.1"/>
    <property type="molecule type" value="Genomic_DNA"/>
</dbReference>
<name>A5AUI4_VITVI</name>
<reference evidence="3" key="1">
    <citation type="journal article" date="2007" name="PLoS ONE">
        <title>The first genome sequence of an elite grapevine cultivar (Pinot noir Vitis vinifera L.): coping with a highly heterozygous genome.</title>
        <authorList>
            <person name="Velasco R."/>
            <person name="Zharkikh A."/>
            <person name="Troggio M."/>
            <person name="Cartwright D.A."/>
            <person name="Cestaro A."/>
            <person name="Pruss D."/>
            <person name="Pindo M."/>
            <person name="FitzGerald L.M."/>
            <person name="Vezzulli S."/>
            <person name="Reid J."/>
            <person name="Malacarne G."/>
            <person name="Iliev D."/>
            <person name="Coppola G."/>
            <person name="Wardell B."/>
            <person name="Micheletti D."/>
            <person name="Macalma T."/>
            <person name="Facci M."/>
            <person name="Mitchell J.T."/>
            <person name="Perazzolli M."/>
            <person name="Eldredge G."/>
            <person name="Gatto P."/>
            <person name="Oyzerski R."/>
            <person name="Moretto M."/>
            <person name="Gutin N."/>
            <person name="Stefanini M."/>
            <person name="Chen Y."/>
            <person name="Segala C."/>
            <person name="Davenport C."/>
            <person name="Dematte L."/>
            <person name="Mraz A."/>
            <person name="Battilana J."/>
            <person name="Stormo K."/>
            <person name="Costa F."/>
            <person name="Tao Q."/>
            <person name="Si-Ammour A."/>
            <person name="Harkins T."/>
            <person name="Lackey A."/>
            <person name="Perbost C."/>
            <person name="Taillon B."/>
            <person name="Stella A."/>
            <person name="Solovyev V."/>
            <person name="Fawcett J.A."/>
            <person name="Sterck L."/>
            <person name="Vandepoele K."/>
            <person name="Grando S.M."/>
            <person name="Toppo S."/>
            <person name="Moser C."/>
            <person name="Lanchbury J."/>
            <person name="Bogden R."/>
            <person name="Skolnick M."/>
            <person name="Sgaramella V."/>
            <person name="Bhatnagar S.K."/>
            <person name="Fontana P."/>
            <person name="Gutin A."/>
            <person name="Van de Peer Y."/>
            <person name="Salamini F."/>
            <person name="Viola R."/>
        </authorList>
    </citation>
    <scope>NUCLEOTIDE SEQUENCE</scope>
</reference>
<dbReference type="InterPro" id="IPR046960">
    <property type="entry name" value="PPR_At4g14850-like_plant"/>
</dbReference>
<keyword evidence="1" id="KW-0677">Repeat</keyword>
<dbReference type="GO" id="GO:0003723">
    <property type="term" value="F:RNA binding"/>
    <property type="evidence" value="ECO:0007669"/>
    <property type="project" value="InterPro"/>
</dbReference>
<dbReference type="PROSITE" id="PS51375">
    <property type="entry name" value="PPR"/>
    <property type="match status" value="1"/>
</dbReference>
<organism evidence="3">
    <name type="scientific">Vitis vinifera</name>
    <name type="common">Grape</name>
    <dbReference type="NCBI Taxonomy" id="29760"/>
    <lineage>
        <taxon>Eukaryota</taxon>
        <taxon>Viridiplantae</taxon>
        <taxon>Streptophyta</taxon>
        <taxon>Embryophyta</taxon>
        <taxon>Tracheophyta</taxon>
        <taxon>Spermatophyta</taxon>
        <taxon>Magnoliopsida</taxon>
        <taxon>eudicotyledons</taxon>
        <taxon>Gunneridae</taxon>
        <taxon>Pentapetalae</taxon>
        <taxon>rosids</taxon>
        <taxon>Vitales</taxon>
        <taxon>Vitaceae</taxon>
        <taxon>Viteae</taxon>
        <taxon>Vitis</taxon>
    </lineage>
</organism>
<dbReference type="InterPro" id="IPR003774">
    <property type="entry name" value="AlgH-like"/>
</dbReference>
<accession>A5AUI4</accession>
<evidence type="ECO:0008006" key="4">
    <source>
        <dbReference type="Google" id="ProtNLM"/>
    </source>
</evidence>
<evidence type="ECO:0000313" key="3">
    <source>
        <dbReference type="EMBL" id="CAN76058.1"/>
    </source>
</evidence>
<feature type="repeat" description="PPR" evidence="2">
    <location>
        <begin position="44"/>
        <end position="78"/>
    </location>
</feature>